<keyword evidence="2" id="KW-0808">Transferase</keyword>
<dbReference type="GO" id="GO:0006004">
    <property type="term" value="P:fucose metabolic process"/>
    <property type="evidence" value="ECO:0007669"/>
    <property type="project" value="UniProtKB-KW"/>
</dbReference>
<dbReference type="AlphaFoldDB" id="A0A8J4D441"/>
<comment type="similarity">
    <text evidence="1">Belongs to the glycosyltransferase GT106 family.</text>
</comment>
<evidence type="ECO:0000256" key="5">
    <source>
        <dbReference type="ARBA" id="ARBA00030350"/>
    </source>
</evidence>
<comment type="caution">
    <text evidence="8">The sequence shown here is derived from an EMBL/GenBank/DDBJ whole genome shotgun (WGS) entry which is preliminary data.</text>
</comment>
<evidence type="ECO:0000313" key="8">
    <source>
        <dbReference type="EMBL" id="GIL95309.1"/>
    </source>
</evidence>
<reference evidence="8" key="1">
    <citation type="journal article" date="2021" name="Proc. Natl. Acad. Sci. U.S.A.">
        <title>Three genomes in the algal genus Volvox reveal the fate of a haploid sex-determining region after a transition to homothallism.</title>
        <authorList>
            <person name="Yamamoto K."/>
            <person name="Hamaji T."/>
            <person name="Kawai-Toyooka H."/>
            <person name="Matsuzaki R."/>
            <person name="Takahashi F."/>
            <person name="Nishimura Y."/>
            <person name="Kawachi M."/>
            <person name="Noguchi H."/>
            <person name="Minakuchi Y."/>
            <person name="Umen J.G."/>
            <person name="Toyoda A."/>
            <person name="Nozaki H."/>
        </authorList>
    </citation>
    <scope>NUCLEOTIDE SEQUENCE</scope>
    <source>
        <strain evidence="8">NIES-3785</strain>
        <strain evidence="7">NIES-3786</strain>
    </source>
</reference>
<evidence type="ECO:0000256" key="6">
    <source>
        <dbReference type="SAM" id="Phobius"/>
    </source>
</evidence>
<dbReference type="InterPro" id="IPR019378">
    <property type="entry name" value="GDP-Fuc_O-FucTrfase"/>
</dbReference>
<keyword evidence="6" id="KW-0472">Membrane</keyword>
<accession>A0A8J4D441</accession>
<evidence type="ECO:0000256" key="3">
    <source>
        <dbReference type="ARBA" id="ARBA00023253"/>
    </source>
</evidence>
<evidence type="ECO:0000313" key="9">
    <source>
        <dbReference type="Proteomes" id="UP000722791"/>
    </source>
</evidence>
<dbReference type="Pfam" id="PF10250">
    <property type="entry name" value="O-FucT"/>
    <property type="match status" value="1"/>
</dbReference>
<keyword evidence="3" id="KW-0294">Fucose metabolism</keyword>
<keyword evidence="10" id="KW-1185">Reference proteome</keyword>
<protein>
    <recommendedName>
        <fullName evidence="5">O-fucosyltransferase family protein</fullName>
    </recommendedName>
</protein>
<dbReference type="Proteomes" id="UP000722791">
    <property type="component" value="Unassembled WGS sequence"/>
</dbReference>
<dbReference type="OrthoDB" id="533531at2759"/>
<keyword evidence="6" id="KW-0812">Transmembrane</keyword>
<evidence type="ECO:0000256" key="1">
    <source>
        <dbReference type="ARBA" id="ARBA00007737"/>
    </source>
</evidence>
<dbReference type="EMBL" id="BNCQ01000002">
    <property type="protein sequence ID" value="GIL95309.1"/>
    <property type="molecule type" value="Genomic_DNA"/>
</dbReference>
<keyword evidence="4" id="KW-0119">Carbohydrate metabolism</keyword>
<dbReference type="GO" id="GO:0016740">
    <property type="term" value="F:transferase activity"/>
    <property type="evidence" value="ECO:0007669"/>
    <property type="project" value="UniProtKB-KW"/>
</dbReference>
<evidence type="ECO:0000313" key="7">
    <source>
        <dbReference type="EMBL" id="GIL81750.1"/>
    </source>
</evidence>
<evidence type="ECO:0000313" key="10">
    <source>
        <dbReference type="Proteomes" id="UP000747110"/>
    </source>
</evidence>
<sequence length="354" mass="38097">MAADSPFRPQRRSLSAHRYAAAIRAISPAGPGRWALYVSLLLVGYLAGTTVRFPFPRMAAPSLFTPSISGLIANRVVARTTDGDAGTFTHADIGRSTDSSFRERLVGALEGQTQRRRVAEDVAAATTTAAVAAEAAAEAVGDSSAQLQPQSRTLRFQVCNGFANQRLSIIYGALLAVRLDRTAVLPVLIDNGLQRTDNTILANTDNQVLFSDMYDQPYFIKAMAAAGLRVVAPEEAPPMTTYAQVPLAQYGWSAAAPLAEHFGDVLHLAVDCPLFKMAASELTAADWDFMWAVLDALRPNPQAAALLDRAVARIAERQLRNGREGAAKTDAAASSSSFNFIHLRIENDWVAHCL</sequence>
<organism evidence="8 9">
    <name type="scientific">Volvox reticuliferus</name>
    <dbReference type="NCBI Taxonomy" id="1737510"/>
    <lineage>
        <taxon>Eukaryota</taxon>
        <taxon>Viridiplantae</taxon>
        <taxon>Chlorophyta</taxon>
        <taxon>core chlorophytes</taxon>
        <taxon>Chlorophyceae</taxon>
        <taxon>CS clade</taxon>
        <taxon>Chlamydomonadales</taxon>
        <taxon>Volvocaceae</taxon>
        <taxon>Volvox</taxon>
    </lineage>
</organism>
<keyword evidence="6" id="KW-1133">Transmembrane helix</keyword>
<name>A0A8J4D441_9CHLO</name>
<dbReference type="Proteomes" id="UP000747110">
    <property type="component" value="Unassembled WGS sequence"/>
</dbReference>
<evidence type="ECO:0000256" key="4">
    <source>
        <dbReference type="ARBA" id="ARBA00023277"/>
    </source>
</evidence>
<feature type="transmembrane region" description="Helical" evidence="6">
    <location>
        <begin position="34"/>
        <end position="55"/>
    </location>
</feature>
<gene>
    <name evidence="7" type="ORF">Vretifemale_10756</name>
    <name evidence="8" type="ORF">Vretimale_1367</name>
</gene>
<proteinExistence type="inferred from homology"/>
<dbReference type="EMBL" id="BNCP01000022">
    <property type="protein sequence ID" value="GIL81750.1"/>
    <property type="molecule type" value="Genomic_DNA"/>
</dbReference>
<evidence type="ECO:0000256" key="2">
    <source>
        <dbReference type="ARBA" id="ARBA00022679"/>
    </source>
</evidence>